<evidence type="ECO:0000313" key="3">
    <source>
        <dbReference type="Proteomes" id="UP000275267"/>
    </source>
</evidence>
<name>A0A3L6TJS5_PANMI</name>
<evidence type="ECO:0000259" key="1">
    <source>
        <dbReference type="Pfam" id="PF07762"/>
    </source>
</evidence>
<dbReference type="InterPro" id="IPR011676">
    <property type="entry name" value="DUF1618"/>
</dbReference>
<dbReference type="Pfam" id="PF07762">
    <property type="entry name" value="DUF1618"/>
    <property type="match status" value="1"/>
</dbReference>
<feature type="domain" description="DUF1618" evidence="1">
    <location>
        <begin position="187"/>
        <end position="306"/>
    </location>
</feature>
<sequence length="469" mass="51593">MEDGGIPRGRDVGFVFNLPPRVSFLKVPARIAPLQGTSAVEYPAIVAADPSGCLLLCDRYHSGYAEYLVWLRDDARQDGDSFVPTTRTGDRVAGDYYLCDGITGIATLVPDYPHRGTRDPGSTGLIRRGDEILVVELQCPPDHTRPALCCYSTKTGRWTRKNFACNSIEKEKLSNNGVLAHGGRLWWVDLIVGILTCNPFASKPCLQHVQSPRASQVGELINLGTDLIANVHGIFRSRCVNVSGGHLRYVHIDADNTITTWRLEDPPVDGEWPLDNSAGADLWTLEHKVCSRTLIGGDEAAGLQQIPPVIALLFSVDLHRGRVLDWQPCKVAEASPEYPTSELLIPWQLPPKERSPGVLAGLGSWMFQLLKVSKARLSQCFGSVCDAAATADSEEVPSARERTGSRFHPPWRGLIRCCRRGGTLLYSCERMVIWDPMSHENHLVTRPSASVCDRSFCVLGSKGLTSEQK</sequence>
<gene>
    <name evidence="2" type="ORF">C2845_PM01G20270</name>
</gene>
<protein>
    <recommendedName>
        <fullName evidence="1">DUF1618 domain-containing protein</fullName>
    </recommendedName>
</protein>
<dbReference type="PANTHER" id="PTHR33086:SF51">
    <property type="entry name" value="OS06G0307900 PROTEIN"/>
    <property type="match status" value="1"/>
</dbReference>
<dbReference type="AlphaFoldDB" id="A0A3L6TJS5"/>
<dbReference type="EMBL" id="PQIB02000001">
    <property type="protein sequence ID" value="RLN40517.1"/>
    <property type="molecule type" value="Genomic_DNA"/>
</dbReference>
<dbReference type="PANTHER" id="PTHR33086">
    <property type="entry name" value="OS05G0468200 PROTEIN-RELATED"/>
    <property type="match status" value="1"/>
</dbReference>
<reference evidence="3" key="1">
    <citation type="journal article" date="2019" name="Nat. Commun.">
        <title>The genome of broomcorn millet.</title>
        <authorList>
            <person name="Zou C."/>
            <person name="Miki D."/>
            <person name="Li D."/>
            <person name="Tang Q."/>
            <person name="Xiao L."/>
            <person name="Rajput S."/>
            <person name="Deng P."/>
            <person name="Jia W."/>
            <person name="Huang R."/>
            <person name="Zhang M."/>
            <person name="Sun Y."/>
            <person name="Hu J."/>
            <person name="Fu X."/>
            <person name="Schnable P.S."/>
            <person name="Li F."/>
            <person name="Zhang H."/>
            <person name="Feng B."/>
            <person name="Zhu X."/>
            <person name="Liu R."/>
            <person name="Schnable J.C."/>
            <person name="Zhu J.-K."/>
            <person name="Zhang H."/>
        </authorList>
    </citation>
    <scope>NUCLEOTIDE SEQUENCE [LARGE SCALE GENOMIC DNA]</scope>
</reference>
<dbReference type="STRING" id="4540.A0A3L6TJS5"/>
<comment type="caution">
    <text evidence="2">The sequence shown here is derived from an EMBL/GenBank/DDBJ whole genome shotgun (WGS) entry which is preliminary data.</text>
</comment>
<evidence type="ECO:0000313" key="2">
    <source>
        <dbReference type="EMBL" id="RLN40517.1"/>
    </source>
</evidence>
<accession>A0A3L6TJS5</accession>
<proteinExistence type="predicted"/>
<dbReference type="Proteomes" id="UP000275267">
    <property type="component" value="Unassembled WGS sequence"/>
</dbReference>
<organism evidence="2 3">
    <name type="scientific">Panicum miliaceum</name>
    <name type="common">Proso millet</name>
    <name type="synonym">Broomcorn millet</name>
    <dbReference type="NCBI Taxonomy" id="4540"/>
    <lineage>
        <taxon>Eukaryota</taxon>
        <taxon>Viridiplantae</taxon>
        <taxon>Streptophyta</taxon>
        <taxon>Embryophyta</taxon>
        <taxon>Tracheophyta</taxon>
        <taxon>Spermatophyta</taxon>
        <taxon>Magnoliopsida</taxon>
        <taxon>Liliopsida</taxon>
        <taxon>Poales</taxon>
        <taxon>Poaceae</taxon>
        <taxon>PACMAD clade</taxon>
        <taxon>Panicoideae</taxon>
        <taxon>Panicodae</taxon>
        <taxon>Paniceae</taxon>
        <taxon>Panicinae</taxon>
        <taxon>Panicum</taxon>
        <taxon>Panicum sect. Panicum</taxon>
    </lineage>
</organism>
<keyword evidence="3" id="KW-1185">Reference proteome</keyword>